<dbReference type="EMBL" id="JXJN01007078">
    <property type="status" value="NOT_ANNOTATED_CDS"/>
    <property type="molecule type" value="Genomic_DNA"/>
</dbReference>
<dbReference type="Proteomes" id="UP000092460">
    <property type="component" value="Unassembled WGS sequence"/>
</dbReference>
<evidence type="ECO:0000313" key="1">
    <source>
        <dbReference type="EnsemblMetazoa" id="GPPI015623-PA"/>
    </source>
</evidence>
<dbReference type="VEuPathDB" id="VectorBase:GPPI015623"/>
<reference evidence="2" key="1">
    <citation type="submission" date="2015-01" db="EMBL/GenBank/DDBJ databases">
        <authorList>
            <person name="Aksoy S."/>
            <person name="Warren W."/>
            <person name="Wilson R.K."/>
        </authorList>
    </citation>
    <scope>NUCLEOTIDE SEQUENCE [LARGE SCALE GENOMIC DNA]</scope>
    <source>
        <strain evidence="2">IAEA</strain>
    </source>
</reference>
<keyword evidence="2" id="KW-1185">Reference proteome</keyword>
<accession>A0A1B0B1D8</accession>
<dbReference type="EnsemblMetazoa" id="GPPI015623-RA">
    <property type="protein sequence ID" value="GPPI015623-PA"/>
    <property type="gene ID" value="GPPI015623"/>
</dbReference>
<protein>
    <submittedName>
        <fullName evidence="1">Uncharacterized protein</fullName>
    </submittedName>
</protein>
<evidence type="ECO:0000313" key="2">
    <source>
        <dbReference type="Proteomes" id="UP000092460"/>
    </source>
</evidence>
<dbReference type="AlphaFoldDB" id="A0A1B0B1D8"/>
<organism evidence="1 2">
    <name type="scientific">Glossina palpalis gambiensis</name>
    <dbReference type="NCBI Taxonomy" id="67801"/>
    <lineage>
        <taxon>Eukaryota</taxon>
        <taxon>Metazoa</taxon>
        <taxon>Ecdysozoa</taxon>
        <taxon>Arthropoda</taxon>
        <taxon>Hexapoda</taxon>
        <taxon>Insecta</taxon>
        <taxon>Pterygota</taxon>
        <taxon>Neoptera</taxon>
        <taxon>Endopterygota</taxon>
        <taxon>Diptera</taxon>
        <taxon>Brachycera</taxon>
        <taxon>Muscomorpha</taxon>
        <taxon>Hippoboscoidea</taxon>
        <taxon>Glossinidae</taxon>
        <taxon>Glossina</taxon>
    </lineage>
</organism>
<name>A0A1B0B1D8_9MUSC</name>
<proteinExistence type="predicted"/>
<reference evidence="1" key="2">
    <citation type="submission" date="2020-05" db="UniProtKB">
        <authorList>
            <consortium name="EnsemblMetazoa"/>
        </authorList>
    </citation>
    <scope>IDENTIFICATION</scope>
    <source>
        <strain evidence="1">IAEA</strain>
    </source>
</reference>
<sequence>MEKCRHHHTQSAKLFTKCSTGWMDGWMNVLQNSLQSIFSPWLKWKSIQRVEKKRVRRARRIALEKDQYESEILCRIINKDIGFFFFESV</sequence>